<accession>A0ABQ8GEY1</accession>
<feature type="chain" id="PRO_5047520269" evidence="1">
    <location>
        <begin position="21"/>
        <end position="154"/>
    </location>
</feature>
<evidence type="ECO:0000256" key="1">
    <source>
        <dbReference type="SAM" id="SignalP"/>
    </source>
</evidence>
<dbReference type="EMBL" id="JAGTJR010000011">
    <property type="protein sequence ID" value="KAH7051997.1"/>
    <property type="molecule type" value="Genomic_DNA"/>
</dbReference>
<keyword evidence="1" id="KW-0732">Signal</keyword>
<evidence type="ECO:0000313" key="2">
    <source>
        <dbReference type="EMBL" id="KAH7051997.1"/>
    </source>
</evidence>
<reference evidence="2 3" key="1">
    <citation type="journal article" date="2021" name="Nat. Commun.">
        <title>Genetic determinants of endophytism in the Arabidopsis root mycobiome.</title>
        <authorList>
            <person name="Mesny F."/>
            <person name="Miyauchi S."/>
            <person name="Thiergart T."/>
            <person name="Pickel B."/>
            <person name="Atanasova L."/>
            <person name="Karlsson M."/>
            <person name="Huettel B."/>
            <person name="Barry K.W."/>
            <person name="Haridas S."/>
            <person name="Chen C."/>
            <person name="Bauer D."/>
            <person name="Andreopoulos W."/>
            <person name="Pangilinan J."/>
            <person name="LaButti K."/>
            <person name="Riley R."/>
            <person name="Lipzen A."/>
            <person name="Clum A."/>
            <person name="Drula E."/>
            <person name="Henrissat B."/>
            <person name="Kohler A."/>
            <person name="Grigoriev I.V."/>
            <person name="Martin F.M."/>
            <person name="Hacquard S."/>
        </authorList>
    </citation>
    <scope>NUCLEOTIDE SEQUENCE [LARGE SCALE GENOMIC DNA]</scope>
    <source>
        <strain evidence="2 3">MPI-SDFR-AT-0080</strain>
    </source>
</reference>
<organism evidence="2 3">
    <name type="scientific">Macrophomina phaseolina</name>
    <dbReference type="NCBI Taxonomy" id="35725"/>
    <lineage>
        <taxon>Eukaryota</taxon>
        <taxon>Fungi</taxon>
        <taxon>Dikarya</taxon>
        <taxon>Ascomycota</taxon>
        <taxon>Pezizomycotina</taxon>
        <taxon>Dothideomycetes</taxon>
        <taxon>Dothideomycetes incertae sedis</taxon>
        <taxon>Botryosphaeriales</taxon>
        <taxon>Botryosphaeriaceae</taxon>
        <taxon>Macrophomina</taxon>
    </lineage>
</organism>
<dbReference type="Proteomes" id="UP000774617">
    <property type="component" value="Unassembled WGS sequence"/>
</dbReference>
<dbReference type="Pfam" id="PF19271">
    <property type="entry name" value="Nis1"/>
    <property type="match status" value="1"/>
</dbReference>
<comment type="caution">
    <text evidence="2">The sequence shown here is derived from an EMBL/GenBank/DDBJ whole genome shotgun (WGS) entry which is preliminary data.</text>
</comment>
<gene>
    <name evidence="2" type="ORF">B0J12DRAFT_60709</name>
</gene>
<protein>
    <submittedName>
        <fullName evidence="2">Uncharacterized protein</fullName>
    </submittedName>
</protein>
<name>A0ABQ8GEY1_9PEZI</name>
<dbReference type="InterPro" id="IPR045469">
    <property type="entry name" value="Nis1"/>
</dbReference>
<proteinExistence type="predicted"/>
<feature type="signal peptide" evidence="1">
    <location>
        <begin position="1"/>
        <end position="20"/>
    </location>
</feature>
<sequence length="154" mass="16089">MQFSTSVLASLLSISSMASARILGISLPKQVAAGQNFTAFINTLQSIDIQSTTDVAITFGAAPAEYALQKTLGTQLLGQKALGPELSNIQTNISIPLTVPESFQQGETVVTAALFSLSGSRYSGVINYFNVTVNVASVTDASEFVSSTGSIIVY</sequence>
<evidence type="ECO:0000313" key="3">
    <source>
        <dbReference type="Proteomes" id="UP000774617"/>
    </source>
</evidence>
<keyword evidence="3" id="KW-1185">Reference proteome</keyword>